<name>A0AAV0P8S1_9ROSI</name>
<dbReference type="AlphaFoldDB" id="A0AAV0P8S1"/>
<sequence>MEAPKLMYLYLEDFTELQFRGSSTPLLPCLYATQIDTSETGGSYDSLIRLLTQISNMKEMCLYYRTLEFLAGGDDVRRLVFPNLSQLTIQPTESCSSWILHSLLHSSPKLQSLDIQMGFSNGPMMWEEIELTRTLQCLQSSLEEIEINGFVPFENDVKMVGNLINAGVVLKNVDIIVFRNPTKEQRK</sequence>
<dbReference type="PANTHER" id="PTHR31900:SF34">
    <property type="entry name" value="EMB|CAB62440.1-RELATED"/>
    <property type="match status" value="1"/>
</dbReference>
<evidence type="ECO:0000259" key="1">
    <source>
        <dbReference type="Pfam" id="PF24758"/>
    </source>
</evidence>
<dbReference type="Pfam" id="PF24758">
    <property type="entry name" value="LRR_At5g56370"/>
    <property type="match status" value="1"/>
</dbReference>
<dbReference type="Proteomes" id="UP001154282">
    <property type="component" value="Unassembled WGS sequence"/>
</dbReference>
<proteinExistence type="predicted"/>
<evidence type="ECO:0000313" key="2">
    <source>
        <dbReference type="EMBL" id="CAI0466718.1"/>
    </source>
</evidence>
<reference evidence="2" key="1">
    <citation type="submission" date="2022-08" db="EMBL/GenBank/DDBJ databases">
        <authorList>
            <person name="Gutierrez-Valencia J."/>
        </authorList>
    </citation>
    <scope>NUCLEOTIDE SEQUENCE</scope>
</reference>
<protein>
    <recommendedName>
        <fullName evidence="1">F-box/LRR-repeat protein 15/At3g58940/PEG3-like LRR domain-containing protein</fullName>
    </recommendedName>
</protein>
<evidence type="ECO:0000313" key="3">
    <source>
        <dbReference type="Proteomes" id="UP001154282"/>
    </source>
</evidence>
<dbReference type="EMBL" id="CAMGYJ010000008">
    <property type="protein sequence ID" value="CAI0466718.1"/>
    <property type="molecule type" value="Genomic_DNA"/>
</dbReference>
<dbReference type="InterPro" id="IPR050232">
    <property type="entry name" value="FBL13/AtMIF1-like"/>
</dbReference>
<feature type="domain" description="F-box/LRR-repeat protein 15/At3g58940/PEG3-like LRR" evidence="1">
    <location>
        <begin position="62"/>
        <end position="147"/>
    </location>
</feature>
<dbReference type="InterPro" id="IPR055411">
    <property type="entry name" value="LRR_FXL15/At3g58940/PEG3-like"/>
</dbReference>
<keyword evidence="3" id="KW-1185">Reference proteome</keyword>
<comment type="caution">
    <text evidence="2">The sequence shown here is derived from an EMBL/GenBank/DDBJ whole genome shotgun (WGS) entry which is preliminary data.</text>
</comment>
<accession>A0AAV0P8S1</accession>
<organism evidence="2 3">
    <name type="scientific">Linum tenue</name>
    <dbReference type="NCBI Taxonomy" id="586396"/>
    <lineage>
        <taxon>Eukaryota</taxon>
        <taxon>Viridiplantae</taxon>
        <taxon>Streptophyta</taxon>
        <taxon>Embryophyta</taxon>
        <taxon>Tracheophyta</taxon>
        <taxon>Spermatophyta</taxon>
        <taxon>Magnoliopsida</taxon>
        <taxon>eudicotyledons</taxon>
        <taxon>Gunneridae</taxon>
        <taxon>Pentapetalae</taxon>
        <taxon>rosids</taxon>
        <taxon>fabids</taxon>
        <taxon>Malpighiales</taxon>
        <taxon>Linaceae</taxon>
        <taxon>Linum</taxon>
    </lineage>
</organism>
<feature type="non-terminal residue" evidence="2">
    <location>
        <position position="187"/>
    </location>
</feature>
<gene>
    <name evidence="2" type="ORF">LITE_LOCUS37144</name>
</gene>
<dbReference type="PANTHER" id="PTHR31900">
    <property type="entry name" value="F-BOX/RNI SUPERFAMILY PROTEIN-RELATED"/>
    <property type="match status" value="1"/>
</dbReference>